<dbReference type="InterPro" id="IPR013538">
    <property type="entry name" value="ASHA1/2-like_C"/>
</dbReference>
<dbReference type="SUPFAM" id="SSF55961">
    <property type="entry name" value="Bet v1-like"/>
    <property type="match status" value="1"/>
</dbReference>
<evidence type="ECO:0000313" key="3">
    <source>
        <dbReference type="EMBL" id="GGE83704.1"/>
    </source>
</evidence>
<dbReference type="Pfam" id="PF08327">
    <property type="entry name" value="AHSA1"/>
    <property type="match status" value="1"/>
</dbReference>
<dbReference type="InterPro" id="IPR023393">
    <property type="entry name" value="START-like_dom_sf"/>
</dbReference>
<dbReference type="EMBL" id="BMFK01000006">
    <property type="protein sequence ID" value="GGE83704.1"/>
    <property type="molecule type" value="Genomic_DNA"/>
</dbReference>
<comment type="caution">
    <text evidence="3">The sequence shown here is derived from an EMBL/GenBank/DDBJ whole genome shotgun (WGS) entry which is preliminary data.</text>
</comment>
<reference evidence="3" key="2">
    <citation type="submission" date="2020-09" db="EMBL/GenBank/DDBJ databases">
        <authorList>
            <person name="Sun Q."/>
            <person name="Zhou Y."/>
        </authorList>
    </citation>
    <scope>NUCLEOTIDE SEQUENCE</scope>
    <source>
        <strain evidence="3">CGMCC 1.12698</strain>
    </source>
</reference>
<sequence length="166" mass="19312">MNDYSTITLHMIRHFNVDPAHVFQAWLTPEMMRKWFFTLEHTNKVTTNTPQVGGGWEVVDHREGTDYRAIGEYLEITSSTKLVFTFKMPQFSDTEDTITVEFKEVPQGCEMNFSQCIIVPHEESWTEADIEKASKEYHDGSEHGWNLMFMGLKELVETGQISYKGY</sequence>
<reference evidence="3" key="1">
    <citation type="journal article" date="2014" name="Int. J. Syst. Evol. Microbiol.">
        <title>Complete genome sequence of Corynebacterium casei LMG S-19264T (=DSM 44701T), isolated from a smear-ripened cheese.</title>
        <authorList>
            <consortium name="US DOE Joint Genome Institute (JGI-PGF)"/>
            <person name="Walter F."/>
            <person name="Albersmeier A."/>
            <person name="Kalinowski J."/>
            <person name="Ruckert C."/>
        </authorList>
    </citation>
    <scope>NUCLEOTIDE SEQUENCE</scope>
    <source>
        <strain evidence="3">CGMCC 1.12698</strain>
    </source>
</reference>
<evidence type="ECO:0000259" key="2">
    <source>
        <dbReference type="Pfam" id="PF08327"/>
    </source>
</evidence>
<comment type="similarity">
    <text evidence="1">Belongs to the AHA1 family.</text>
</comment>
<dbReference type="CDD" id="cd07814">
    <property type="entry name" value="SRPBCC_CalC_Aha1-like"/>
    <property type="match status" value="1"/>
</dbReference>
<evidence type="ECO:0000313" key="4">
    <source>
        <dbReference type="Proteomes" id="UP000605259"/>
    </source>
</evidence>
<keyword evidence="4" id="KW-1185">Reference proteome</keyword>
<protein>
    <recommendedName>
        <fullName evidence="2">Activator of Hsp90 ATPase homologue 1/2-like C-terminal domain-containing protein</fullName>
    </recommendedName>
</protein>
<gene>
    <name evidence="3" type="ORF">GCM10007140_36520</name>
</gene>
<dbReference type="Proteomes" id="UP000605259">
    <property type="component" value="Unassembled WGS sequence"/>
</dbReference>
<dbReference type="AlphaFoldDB" id="A0A917ESR6"/>
<dbReference type="RefSeq" id="WP_188389944.1">
    <property type="nucleotide sequence ID" value="NZ_BMFK01000006.1"/>
</dbReference>
<dbReference type="Gene3D" id="3.30.530.20">
    <property type="match status" value="1"/>
</dbReference>
<name>A0A917ESR6_9BACI</name>
<proteinExistence type="inferred from homology"/>
<organism evidence="3 4">
    <name type="scientific">Priestia taiwanensis</name>
    <dbReference type="NCBI Taxonomy" id="1347902"/>
    <lineage>
        <taxon>Bacteria</taxon>
        <taxon>Bacillati</taxon>
        <taxon>Bacillota</taxon>
        <taxon>Bacilli</taxon>
        <taxon>Bacillales</taxon>
        <taxon>Bacillaceae</taxon>
        <taxon>Priestia</taxon>
    </lineage>
</organism>
<feature type="domain" description="Activator of Hsp90 ATPase homologue 1/2-like C-terminal" evidence="2">
    <location>
        <begin position="17"/>
        <end position="157"/>
    </location>
</feature>
<accession>A0A917ESR6</accession>
<evidence type="ECO:0000256" key="1">
    <source>
        <dbReference type="ARBA" id="ARBA00006817"/>
    </source>
</evidence>